<reference evidence="11 12" key="1">
    <citation type="journal article" date="2020" name="Microbiol. Resour. Announc.">
        <title>Draft Genome Sequence of a Cladosporium Species Isolated from the Mesophotic Ascidian Didemnum maculosum.</title>
        <authorList>
            <person name="Gioti A."/>
            <person name="Siaperas R."/>
            <person name="Nikolaivits E."/>
            <person name="Le Goff G."/>
            <person name="Ouazzani J."/>
            <person name="Kotoulas G."/>
            <person name="Topakas E."/>
        </authorList>
    </citation>
    <scope>NUCLEOTIDE SEQUENCE [LARGE SCALE GENOMIC DNA]</scope>
    <source>
        <strain evidence="11 12">TM138-S3</strain>
    </source>
</reference>
<dbReference type="Gene3D" id="1.10.510.10">
    <property type="entry name" value="Transferase(Phosphotransferase) domain 1"/>
    <property type="match status" value="1"/>
</dbReference>
<dbReference type="Proteomes" id="UP000803884">
    <property type="component" value="Unassembled WGS sequence"/>
</dbReference>
<dbReference type="PANTHER" id="PTHR24356">
    <property type="entry name" value="SERINE/THREONINE-PROTEIN KINASE"/>
    <property type="match status" value="1"/>
</dbReference>
<evidence type="ECO:0000256" key="8">
    <source>
        <dbReference type="ARBA" id="ARBA00048679"/>
    </source>
</evidence>
<comment type="caution">
    <text evidence="11">The sequence shown here is derived from an EMBL/GenBank/DDBJ whole genome shotgun (WGS) entry which is preliminary data.</text>
</comment>
<keyword evidence="6" id="KW-0067">ATP-binding</keyword>
<dbReference type="InterPro" id="IPR011009">
    <property type="entry name" value="Kinase-like_dom_sf"/>
</dbReference>
<dbReference type="PANTHER" id="PTHR24356:SF400">
    <property type="entry name" value="SERINE_THREONINE-PROTEIN KINASE CBK1"/>
    <property type="match status" value="1"/>
</dbReference>
<keyword evidence="4" id="KW-0547">Nucleotide-binding</keyword>
<dbReference type="SMART" id="SM00220">
    <property type="entry name" value="S_TKc"/>
    <property type="match status" value="1"/>
</dbReference>
<dbReference type="AlphaFoldDB" id="A0AB34KMC4"/>
<evidence type="ECO:0000256" key="4">
    <source>
        <dbReference type="ARBA" id="ARBA00022741"/>
    </source>
</evidence>
<dbReference type="EC" id="2.7.11.1" evidence="1"/>
<dbReference type="PROSITE" id="PS50011">
    <property type="entry name" value="PROTEIN_KINASE_DOM"/>
    <property type="match status" value="1"/>
</dbReference>
<dbReference type="RefSeq" id="XP_069227524.1">
    <property type="nucleotide sequence ID" value="XM_069374951.1"/>
</dbReference>
<evidence type="ECO:0000256" key="7">
    <source>
        <dbReference type="ARBA" id="ARBA00047899"/>
    </source>
</evidence>
<dbReference type="Pfam" id="PF00069">
    <property type="entry name" value="Pkinase"/>
    <property type="match status" value="1"/>
</dbReference>
<dbReference type="GO" id="GO:0035556">
    <property type="term" value="P:intracellular signal transduction"/>
    <property type="evidence" value="ECO:0007669"/>
    <property type="project" value="TreeGrafter"/>
</dbReference>
<evidence type="ECO:0000313" key="12">
    <source>
        <dbReference type="Proteomes" id="UP000803884"/>
    </source>
</evidence>
<dbReference type="InterPro" id="IPR000719">
    <property type="entry name" value="Prot_kinase_dom"/>
</dbReference>
<evidence type="ECO:0000256" key="1">
    <source>
        <dbReference type="ARBA" id="ARBA00012513"/>
    </source>
</evidence>
<feature type="domain" description="Protein kinase" evidence="10">
    <location>
        <begin position="1"/>
        <end position="177"/>
    </location>
</feature>
<feature type="compositionally biased region" description="Basic and acidic residues" evidence="9">
    <location>
        <begin position="37"/>
        <end position="47"/>
    </location>
</feature>
<comment type="catalytic activity">
    <reaction evidence="7">
        <text>L-threonyl-[protein] + ATP = O-phospho-L-threonyl-[protein] + ADP + H(+)</text>
        <dbReference type="Rhea" id="RHEA:46608"/>
        <dbReference type="Rhea" id="RHEA-COMP:11060"/>
        <dbReference type="Rhea" id="RHEA-COMP:11605"/>
        <dbReference type="ChEBI" id="CHEBI:15378"/>
        <dbReference type="ChEBI" id="CHEBI:30013"/>
        <dbReference type="ChEBI" id="CHEBI:30616"/>
        <dbReference type="ChEBI" id="CHEBI:61977"/>
        <dbReference type="ChEBI" id="CHEBI:456216"/>
        <dbReference type="EC" id="2.7.11.1"/>
    </reaction>
</comment>
<keyword evidence="3" id="KW-0808">Transferase</keyword>
<comment type="catalytic activity">
    <reaction evidence="8">
        <text>L-seryl-[protein] + ATP = O-phospho-L-seryl-[protein] + ADP + H(+)</text>
        <dbReference type="Rhea" id="RHEA:17989"/>
        <dbReference type="Rhea" id="RHEA-COMP:9863"/>
        <dbReference type="Rhea" id="RHEA-COMP:11604"/>
        <dbReference type="ChEBI" id="CHEBI:15378"/>
        <dbReference type="ChEBI" id="CHEBI:29999"/>
        <dbReference type="ChEBI" id="CHEBI:30616"/>
        <dbReference type="ChEBI" id="CHEBI:83421"/>
        <dbReference type="ChEBI" id="CHEBI:456216"/>
        <dbReference type="EC" id="2.7.11.1"/>
    </reaction>
</comment>
<protein>
    <recommendedName>
        <fullName evidence="1">non-specific serine/threonine protein kinase</fullName>
        <ecNumber evidence="1">2.7.11.1</ecNumber>
    </recommendedName>
</protein>
<keyword evidence="2" id="KW-0723">Serine/threonine-protein kinase</keyword>
<proteinExistence type="predicted"/>
<gene>
    <name evidence="11" type="ORF">WHR41_06346</name>
</gene>
<organism evidence="11 12">
    <name type="scientific">Cladosporium halotolerans</name>
    <dbReference type="NCBI Taxonomy" id="1052096"/>
    <lineage>
        <taxon>Eukaryota</taxon>
        <taxon>Fungi</taxon>
        <taxon>Dikarya</taxon>
        <taxon>Ascomycota</taxon>
        <taxon>Pezizomycotina</taxon>
        <taxon>Dothideomycetes</taxon>
        <taxon>Dothideomycetidae</taxon>
        <taxon>Cladosporiales</taxon>
        <taxon>Cladosporiaceae</taxon>
        <taxon>Cladosporium</taxon>
    </lineage>
</organism>
<keyword evidence="12" id="KW-1185">Reference proteome</keyword>
<feature type="region of interest" description="Disordered" evidence="9">
    <location>
        <begin position="1"/>
        <end position="47"/>
    </location>
</feature>
<evidence type="ECO:0000256" key="9">
    <source>
        <dbReference type="SAM" id="MobiDB-lite"/>
    </source>
</evidence>
<keyword evidence="5" id="KW-0418">Kinase</keyword>
<evidence type="ECO:0000256" key="2">
    <source>
        <dbReference type="ARBA" id="ARBA00022527"/>
    </source>
</evidence>
<evidence type="ECO:0000313" key="11">
    <source>
        <dbReference type="EMBL" id="KAL1584418.1"/>
    </source>
</evidence>
<evidence type="ECO:0000259" key="10">
    <source>
        <dbReference type="PROSITE" id="PS50011"/>
    </source>
</evidence>
<dbReference type="EMBL" id="JAAQHG020000026">
    <property type="protein sequence ID" value="KAL1584418.1"/>
    <property type="molecule type" value="Genomic_DNA"/>
</dbReference>
<dbReference type="GO" id="GO:0004674">
    <property type="term" value="F:protein serine/threonine kinase activity"/>
    <property type="evidence" value="ECO:0007669"/>
    <property type="project" value="UniProtKB-KW"/>
</dbReference>
<evidence type="ECO:0000256" key="6">
    <source>
        <dbReference type="ARBA" id="ARBA00022840"/>
    </source>
</evidence>
<evidence type="ECO:0000256" key="3">
    <source>
        <dbReference type="ARBA" id="ARBA00022679"/>
    </source>
</evidence>
<name>A0AB34KMC4_9PEZI</name>
<dbReference type="GO" id="GO:0005524">
    <property type="term" value="F:ATP binding"/>
    <property type="evidence" value="ECO:0007669"/>
    <property type="project" value="UniProtKB-KW"/>
</dbReference>
<sequence>MDKLDIKIAGDSQDLAEESSAADFDDDIATTPRHSKRDPESHARREGLLNYRNRTERRKLARSVVGTSQYMAPEVILGHPYDGRCDWWSIGIILYECLYGRTPFFSENRQLTKESIVAHRSTLSFPRHDRYSRPSSDSRLWLPPPSKSALDLMRAILVDKDARLSSRQYRQAQGPGLARRASNLRHVHANGADEIKAHAFFRGVPWAGLHARAPPFVPRVRERQSIAKYFEDEADIVSEESSRYESCEGEGGVAGAESEKAAVGLQGLSDAEFRRVREHYGAAYGRWRVERVAFLQQQRQQGEEETAGCGVRRERKRPRDKVLRDVVVGKKVMEMRKRRAFFGYTYRRPRPVVLEGGGRRGRVTVAVVGEGGEG</sequence>
<dbReference type="SUPFAM" id="SSF56112">
    <property type="entry name" value="Protein kinase-like (PK-like)"/>
    <property type="match status" value="1"/>
</dbReference>
<dbReference type="GeneID" id="96007789"/>
<accession>A0AB34KMC4</accession>
<dbReference type="InterPro" id="IPR050236">
    <property type="entry name" value="Ser_Thr_kinase_AGC"/>
</dbReference>
<evidence type="ECO:0000256" key="5">
    <source>
        <dbReference type="ARBA" id="ARBA00022777"/>
    </source>
</evidence>